<organism evidence="3 4">
    <name type="scientific">Glycomyces lechevalierae</name>
    <dbReference type="NCBI Taxonomy" id="256034"/>
    <lineage>
        <taxon>Bacteria</taxon>
        <taxon>Bacillati</taxon>
        <taxon>Actinomycetota</taxon>
        <taxon>Actinomycetes</taxon>
        <taxon>Glycomycetales</taxon>
        <taxon>Glycomycetaceae</taxon>
        <taxon>Glycomyces</taxon>
    </lineage>
</organism>
<dbReference type="Proteomes" id="UP001183604">
    <property type="component" value="Unassembled WGS sequence"/>
</dbReference>
<keyword evidence="2" id="KW-1133">Transmembrane helix</keyword>
<accession>A0ABU2AI23</accession>
<evidence type="ECO:0000256" key="1">
    <source>
        <dbReference type="SAM" id="Coils"/>
    </source>
</evidence>
<feature type="coiled-coil region" evidence="1">
    <location>
        <begin position="39"/>
        <end position="87"/>
    </location>
</feature>
<comment type="caution">
    <text evidence="3">The sequence shown here is derived from an EMBL/GenBank/DDBJ whole genome shotgun (WGS) entry which is preliminary data.</text>
</comment>
<feature type="transmembrane region" description="Helical" evidence="2">
    <location>
        <begin position="6"/>
        <end position="25"/>
    </location>
</feature>
<evidence type="ECO:0000256" key="2">
    <source>
        <dbReference type="SAM" id="Phobius"/>
    </source>
</evidence>
<dbReference type="EMBL" id="JAVDYD010000001">
    <property type="protein sequence ID" value="MDR7336851.1"/>
    <property type="molecule type" value="Genomic_DNA"/>
</dbReference>
<dbReference type="RefSeq" id="WP_310283866.1">
    <property type="nucleotide sequence ID" value="NZ_BAAAOM010000002.1"/>
</dbReference>
<proteinExistence type="predicted"/>
<keyword evidence="2" id="KW-0472">Membrane</keyword>
<keyword evidence="2" id="KW-0812">Transmembrane</keyword>
<reference evidence="3 4" key="1">
    <citation type="submission" date="2023-07" db="EMBL/GenBank/DDBJ databases">
        <title>Sequencing the genomes of 1000 actinobacteria strains.</title>
        <authorList>
            <person name="Klenk H.-P."/>
        </authorList>
    </citation>
    <scope>NUCLEOTIDE SEQUENCE [LARGE SCALE GENOMIC DNA]</scope>
    <source>
        <strain evidence="3 4">DSM 44724</strain>
    </source>
</reference>
<evidence type="ECO:0000313" key="3">
    <source>
        <dbReference type="EMBL" id="MDR7336851.1"/>
    </source>
</evidence>
<keyword evidence="4" id="KW-1185">Reference proteome</keyword>
<gene>
    <name evidence="3" type="ORF">J2S69_000570</name>
</gene>
<name>A0ABU2AI23_9ACTN</name>
<keyword evidence="1" id="KW-0175">Coiled coil</keyword>
<evidence type="ECO:0000313" key="4">
    <source>
        <dbReference type="Proteomes" id="UP001183604"/>
    </source>
</evidence>
<protein>
    <submittedName>
        <fullName evidence="3">Uncharacterized protein</fullName>
    </submittedName>
</protein>
<sequence length="124" mass="13504">MAELAPFAAGGGIFGVLAWVIGFLLKAMRDDRIAFGKERAEFGKERAGLTKEIDDAEERADKAELRAERLQRLLDAANEERRKALDFGAEQARAAASHAAELAGQRKVLDAQAAELDRLRGPVT</sequence>